<evidence type="ECO:0000259" key="8">
    <source>
        <dbReference type="Pfam" id="PF08340"/>
    </source>
</evidence>
<dbReference type="AlphaFoldDB" id="A0A927GVI0"/>
<keyword evidence="10" id="KW-1185">Reference proteome</keyword>
<keyword evidence="4" id="KW-0378">Hydrolase</keyword>
<dbReference type="InterPro" id="IPR005229">
    <property type="entry name" value="YicC/YloC-like"/>
</dbReference>
<sequence length="283" mass="32615">MTAFAHQHTEFSWGSATWELRSVNHRYLELSFKLPDSWRLLEPKLRDALRQQLQRGKVECALRIKLRENDQELAVNHALVSQLINASRSLETQLSEHNPINVLDLLRWPGVIQATELDSETLSANLMDSFAEALAEHIRGRHREGESLSELINQRLDQISEIVATVRQRMPDIVQQQRDKLLQRIAELKVELDSNRLEQEIALIAQKADIDEELDRLNTHVEEVRRVLKKGGACGRRLDFLMQELNREANTLSSKSVVADNTQAAVELKVLIEQMREQIQNIE</sequence>
<accession>A0A927GVI0</accession>
<proteinExistence type="inferred from homology"/>
<dbReference type="EMBL" id="JACXLD010000001">
    <property type="protein sequence ID" value="MBD2857434.1"/>
    <property type="molecule type" value="Genomic_DNA"/>
</dbReference>
<comment type="caution">
    <text evidence="9">The sequence shown here is derived from an EMBL/GenBank/DDBJ whole genome shotgun (WGS) entry which is preliminary data.</text>
</comment>
<feature type="domain" description="Endoribonuclease YicC-like C-terminal" evidence="8">
    <location>
        <begin position="166"/>
        <end position="283"/>
    </location>
</feature>
<dbReference type="GO" id="GO:0016787">
    <property type="term" value="F:hydrolase activity"/>
    <property type="evidence" value="ECO:0007669"/>
    <property type="project" value="UniProtKB-KW"/>
</dbReference>
<name>A0A927GVI0_9GAMM</name>
<dbReference type="GO" id="GO:0004521">
    <property type="term" value="F:RNA endonuclease activity"/>
    <property type="evidence" value="ECO:0007669"/>
    <property type="project" value="InterPro"/>
</dbReference>
<dbReference type="PANTHER" id="PTHR30636">
    <property type="entry name" value="UPF0701 PROTEIN YICC"/>
    <property type="match status" value="1"/>
</dbReference>
<reference evidence="9" key="1">
    <citation type="submission" date="2020-09" db="EMBL/GenBank/DDBJ databases">
        <authorList>
            <person name="Yoon J.-W."/>
        </authorList>
    </citation>
    <scope>NUCLEOTIDE SEQUENCE</scope>
    <source>
        <strain evidence="9">KMU-158</strain>
    </source>
</reference>
<keyword evidence="2" id="KW-0540">Nuclease</keyword>
<feature type="coiled-coil region" evidence="6">
    <location>
        <begin position="178"/>
        <end position="227"/>
    </location>
</feature>
<keyword evidence="3" id="KW-0255">Endonuclease</keyword>
<evidence type="ECO:0000259" key="7">
    <source>
        <dbReference type="Pfam" id="PF03755"/>
    </source>
</evidence>
<dbReference type="PANTHER" id="PTHR30636:SF3">
    <property type="entry name" value="UPF0701 PROTEIN YICC"/>
    <property type="match status" value="1"/>
</dbReference>
<dbReference type="Pfam" id="PF08340">
    <property type="entry name" value="YicC-like_C"/>
    <property type="match status" value="1"/>
</dbReference>
<gene>
    <name evidence="9" type="ORF">IB286_00345</name>
</gene>
<evidence type="ECO:0000313" key="9">
    <source>
        <dbReference type="EMBL" id="MBD2857434.1"/>
    </source>
</evidence>
<dbReference type="InterPro" id="IPR013527">
    <property type="entry name" value="YicC-like_N"/>
</dbReference>
<organism evidence="9 10">
    <name type="scientific">Spongiibacter pelagi</name>
    <dbReference type="NCBI Taxonomy" id="2760804"/>
    <lineage>
        <taxon>Bacteria</taxon>
        <taxon>Pseudomonadati</taxon>
        <taxon>Pseudomonadota</taxon>
        <taxon>Gammaproteobacteria</taxon>
        <taxon>Cellvibrionales</taxon>
        <taxon>Spongiibacteraceae</taxon>
        <taxon>Spongiibacter</taxon>
    </lineage>
</organism>
<evidence type="ECO:0000256" key="1">
    <source>
        <dbReference type="ARBA" id="ARBA00001968"/>
    </source>
</evidence>
<protein>
    <submittedName>
        <fullName evidence="9">YicC family protein</fullName>
    </submittedName>
</protein>
<dbReference type="Proteomes" id="UP000610558">
    <property type="component" value="Unassembled WGS sequence"/>
</dbReference>
<evidence type="ECO:0000256" key="4">
    <source>
        <dbReference type="ARBA" id="ARBA00022801"/>
    </source>
</evidence>
<evidence type="ECO:0000256" key="5">
    <source>
        <dbReference type="ARBA" id="ARBA00035648"/>
    </source>
</evidence>
<evidence type="ECO:0000256" key="2">
    <source>
        <dbReference type="ARBA" id="ARBA00022722"/>
    </source>
</evidence>
<dbReference type="Pfam" id="PF03755">
    <property type="entry name" value="YicC-like_N"/>
    <property type="match status" value="1"/>
</dbReference>
<comment type="cofactor">
    <cofactor evidence="1">
        <name>a divalent metal cation</name>
        <dbReference type="ChEBI" id="CHEBI:60240"/>
    </cofactor>
</comment>
<feature type="domain" description="Endoribonuclease YicC-like N-terminal" evidence="7">
    <location>
        <begin position="1"/>
        <end position="149"/>
    </location>
</feature>
<evidence type="ECO:0000313" key="10">
    <source>
        <dbReference type="Proteomes" id="UP000610558"/>
    </source>
</evidence>
<comment type="similarity">
    <text evidence="5">Belongs to the YicC/YloC family.</text>
</comment>
<dbReference type="NCBIfam" id="TIGR00255">
    <property type="entry name" value="YicC/YloC family endoribonuclease"/>
    <property type="match status" value="1"/>
</dbReference>
<dbReference type="InterPro" id="IPR013551">
    <property type="entry name" value="YicC-like_C"/>
</dbReference>
<evidence type="ECO:0000256" key="3">
    <source>
        <dbReference type="ARBA" id="ARBA00022759"/>
    </source>
</evidence>
<keyword evidence="6" id="KW-0175">Coiled coil</keyword>
<evidence type="ECO:0000256" key="6">
    <source>
        <dbReference type="SAM" id="Coils"/>
    </source>
</evidence>